<keyword evidence="3" id="KW-1003">Cell membrane</keyword>
<organism evidence="9 10">
    <name type="scientific">Microbacterium mitrae</name>
    <dbReference type="NCBI Taxonomy" id="664640"/>
    <lineage>
        <taxon>Bacteria</taxon>
        <taxon>Bacillati</taxon>
        <taxon>Actinomycetota</taxon>
        <taxon>Actinomycetes</taxon>
        <taxon>Micrococcales</taxon>
        <taxon>Microbacteriaceae</taxon>
        <taxon>Microbacterium</taxon>
    </lineage>
</organism>
<evidence type="ECO:0000256" key="7">
    <source>
        <dbReference type="RuleBase" id="RU363032"/>
    </source>
</evidence>
<sequence length="295" mass="31450">MSTKRAGWFRPLWHSATGKFGIIVIAVVVLTAIVSLFWTPFSPEQANVDDRWLGPGWPHLLGTDNGGRDMLTHIMLGARTTVVVAVGAAVISTIIGIALACLATLTTRLVREAMATLIDVLLAFPVLIIAAMLASIAGQSLWVVVFAVGIGFGVNMARVTRPELRRVLSSDFVLAGKAAGLTTAQNVWRHVLPNIAPVYIVQLSWSMGVAVLAEAGLSYIGFGASANDPSWGRLLSETQAFINVHPLAVIWPGLAISLTVLALNLLGDKLRETTDPTLSRRMVKSMPAPMPTVTA</sequence>
<keyword evidence="2 7" id="KW-0813">Transport</keyword>
<dbReference type="Pfam" id="PF00528">
    <property type="entry name" value="BPD_transp_1"/>
    <property type="match status" value="1"/>
</dbReference>
<dbReference type="GO" id="GO:0005886">
    <property type="term" value="C:plasma membrane"/>
    <property type="evidence" value="ECO:0007669"/>
    <property type="project" value="UniProtKB-SubCell"/>
</dbReference>
<dbReference type="OrthoDB" id="9812701at2"/>
<comment type="similarity">
    <text evidence="7">Belongs to the binding-protein-dependent transport system permease family.</text>
</comment>
<dbReference type="EMBL" id="VRSW01000002">
    <property type="protein sequence ID" value="TXK04547.1"/>
    <property type="molecule type" value="Genomic_DNA"/>
</dbReference>
<dbReference type="PANTHER" id="PTHR43386:SF1">
    <property type="entry name" value="D,D-DIPEPTIDE TRANSPORT SYSTEM PERMEASE PROTEIN DDPC-RELATED"/>
    <property type="match status" value="1"/>
</dbReference>
<dbReference type="AlphaFoldDB" id="A0A5C8HM83"/>
<evidence type="ECO:0000256" key="5">
    <source>
        <dbReference type="ARBA" id="ARBA00022989"/>
    </source>
</evidence>
<comment type="subcellular location">
    <subcellularLocation>
        <location evidence="1 7">Cell membrane</location>
        <topology evidence="1 7">Multi-pass membrane protein</topology>
    </subcellularLocation>
</comment>
<evidence type="ECO:0000313" key="10">
    <source>
        <dbReference type="Proteomes" id="UP000321196"/>
    </source>
</evidence>
<feature type="transmembrane region" description="Helical" evidence="7">
    <location>
        <begin position="242"/>
        <end position="266"/>
    </location>
</feature>
<dbReference type="PROSITE" id="PS50928">
    <property type="entry name" value="ABC_TM1"/>
    <property type="match status" value="1"/>
</dbReference>
<reference evidence="9 10" key="1">
    <citation type="submission" date="2019-08" db="EMBL/GenBank/DDBJ databases">
        <authorList>
            <person name="Dong K."/>
        </authorList>
    </citation>
    <scope>NUCLEOTIDE SEQUENCE [LARGE SCALE GENOMIC DNA]</scope>
    <source>
        <strain evidence="9 10">M4-8</strain>
    </source>
</reference>
<accession>A0A5C8HM83</accession>
<evidence type="ECO:0000313" key="9">
    <source>
        <dbReference type="EMBL" id="TXK04547.1"/>
    </source>
</evidence>
<evidence type="ECO:0000256" key="3">
    <source>
        <dbReference type="ARBA" id="ARBA00022475"/>
    </source>
</evidence>
<dbReference type="Proteomes" id="UP000321196">
    <property type="component" value="Unassembled WGS sequence"/>
</dbReference>
<feature type="domain" description="ABC transmembrane type-1" evidence="8">
    <location>
        <begin position="78"/>
        <end position="267"/>
    </location>
</feature>
<keyword evidence="6 7" id="KW-0472">Membrane</keyword>
<dbReference type="InterPro" id="IPR050366">
    <property type="entry name" value="BP-dependent_transpt_permease"/>
</dbReference>
<dbReference type="GO" id="GO:0055085">
    <property type="term" value="P:transmembrane transport"/>
    <property type="evidence" value="ECO:0007669"/>
    <property type="project" value="InterPro"/>
</dbReference>
<keyword evidence="10" id="KW-1185">Reference proteome</keyword>
<feature type="transmembrane region" description="Helical" evidence="7">
    <location>
        <begin position="140"/>
        <end position="157"/>
    </location>
</feature>
<comment type="caution">
    <text evidence="9">The sequence shown here is derived from an EMBL/GenBank/DDBJ whole genome shotgun (WGS) entry which is preliminary data.</text>
</comment>
<feature type="transmembrane region" description="Helical" evidence="7">
    <location>
        <begin position="198"/>
        <end position="222"/>
    </location>
</feature>
<dbReference type="SUPFAM" id="SSF161098">
    <property type="entry name" value="MetI-like"/>
    <property type="match status" value="1"/>
</dbReference>
<keyword evidence="4 7" id="KW-0812">Transmembrane</keyword>
<keyword evidence="5 7" id="KW-1133">Transmembrane helix</keyword>
<evidence type="ECO:0000256" key="1">
    <source>
        <dbReference type="ARBA" id="ARBA00004651"/>
    </source>
</evidence>
<feature type="transmembrane region" description="Helical" evidence="7">
    <location>
        <begin position="117"/>
        <end position="134"/>
    </location>
</feature>
<dbReference type="InterPro" id="IPR035906">
    <property type="entry name" value="MetI-like_sf"/>
</dbReference>
<evidence type="ECO:0000256" key="4">
    <source>
        <dbReference type="ARBA" id="ARBA00022692"/>
    </source>
</evidence>
<feature type="transmembrane region" description="Helical" evidence="7">
    <location>
        <begin position="20"/>
        <end position="41"/>
    </location>
</feature>
<evidence type="ECO:0000256" key="6">
    <source>
        <dbReference type="ARBA" id="ARBA00023136"/>
    </source>
</evidence>
<protein>
    <submittedName>
        <fullName evidence="9">ABC transporter permease</fullName>
    </submittedName>
</protein>
<dbReference type="InterPro" id="IPR000515">
    <property type="entry name" value="MetI-like"/>
</dbReference>
<dbReference type="CDD" id="cd06261">
    <property type="entry name" value="TM_PBP2"/>
    <property type="match status" value="1"/>
</dbReference>
<proteinExistence type="inferred from homology"/>
<evidence type="ECO:0000259" key="8">
    <source>
        <dbReference type="PROSITE" id="PS50928"/>
    </source>
</evidence>
<gene>
    <name evidence="9" type="ORF">FVP60_07620</name>
</gene>
<name>A0A5C8HM83_9MICO</name>
<dbReference type="PANTHER" id="PTHR43386">
    <property type="entry name" value="OLIGOPEPTIDE TRANSPORT SYSTEM PERMEASE PROTEIN APPC"/>
    <property type="match status" value="1"/>
</dbReference>
<evidence type="ECO:0000256" key="2">
    <source>
        <dbReference type="ARBA" id="ARBA00022448"/>
    </source>
</evidence>
<dbReference type="RefSeq" id="WP_147825682.1">
    <property type="nucleotide sequence ID" value="NZ_BAAARG010000002.1"/>
</dbReference>
<feature type="transmembrane region" description="Helical" evidence="7">
    <location>
        <begin position="82"/>
        <end position="105"/>
    </location>
</feature>
<dbReference type="Gene3D" id="1.10.3720.10">
    <property type="entry name" value="MetI-like"/>
    <property type="match status" value="1"/>
</dbReference>